<evidence type="ECO:0000313" key="3">
    <source>
        <dbReference type="Proteomes" id="UP000611723"/>
    </source>
</evidence>
<protein>
    <submittedName>
        <fullName evidence="2">Uncharacterized protein</fullName>
    </submittedName>
</protein>
<reference evidence="2" key="1">
    <citation type="submission" date="2021-01" db="EMBL/GenBank/DDBJ databases">
        <title>Marivirga aurantiaca sp. nov., isolated from intertidal surface sediments.</title>
        <authorList>
            <person name="Zhang M."/>
        </authorList>
    </citation>
    <scope>NUCLEOTIDE SEQUENCE</scope>
    <source>
        <strain evidence="2">S37H4</strain>
    </source>
</reference>
<feature type="transmembrane region" description="Helical" evidence="1">
    <location>
        <begin position="121"/>
        <end position="141"/>
    </location>
</feature>
<sequence length="149" mass="17391">MNQNKSKSSYQLINYESNIKIKLASLWTTLMFLYIYADYFELKTPGTIENMISLKTPVGETTPELLIIFSIILIIPSMMIFLSIFLKPLMNKWLNIIFGFIYAAISILIIISGIGNKWQGFFVLYNIVEVFIFSTIIWQAWKWPKTKEI</sequence>
<dbReference type="AlphaFoldDB" id="A0A934WUZ2"/>
<name>A0A934WUZ2_9BACT</name>
<accession>A0A934WUZ2</accession>
<keyword evidence="1" id="KW-0812">Transmembrane</keyword>
<comment type="caution">
    <text evidence="2">The sequence shown here is derived from an EMBL/GenBank/DDBJ whole genome shotgun (WGS) entry which is preliminary data.</text>
</comment>
<gene>
    <name evidence="2" type="ORF">JKA74_00100</name>
</gene>
<dbReference type="Pfam" id="PF19851">
    <property type="entry name" value="DUF6326"/>
    <property type="match status" value="1"/>
</dbReference>
<dbReference type="InterPro" id="IPR046289">
    <property type="entry name" value="DUF6326"/>
</dbReference>
<evidence type="ECO:0000256" key="1">
    <source>
        <dbReference type="SAM" id="Phobius"/>
    </source>
</evidence>
<evidence type="ECO:0000313" key="2">
    <source>
        <dbReference type="EMBL" id="MBK6263416.1"/>
    </source>
</evidence>
<proteinExistence type="predicted"/>
<keyword evidence="3" id="KW-1185">Reference proteome</keyword>
<feature type="transmembrane region" description="Helical" evidence="1">
    <location>
        <begin position="93"/>
        <end position="115"/>
    </location>
</feature>
<dbReference type="EMBL" id="JAEQBW010000001">
    <property type="protein sequence ID" value="MBK6263416.1"/>
    <property type="molecule type" value="Genomic_DNA"/>
</dbReference>
<organism evidence="2 3">
    <name type="scientific">Marivirga aurantiaca</name>
    <dbReference type="NCBI Taxonomy" id="2802615"/>
    <lineage>
        <taxon>Bacteria</taxon>
        <taxon>Pseudomonadati</taxon>
        <taxon>Bacteroidota</taxon>
        <taxon>Cytophagia</taxon>
        <taxon>Cytophagales</taxon>
        <taxon>Marivirgaceae</taxon>
        <taxon>Marivirga</taxon>
    </lineage>
</organism>
<dbReference type="Proteomes" id="UP000611723">
    <property type="component" value="Unassembled WGS sequence"/>
</dbReference>
<dbReference type="RefSeq" id="WP_201429105.1">
    <property type="nucleotide sequence ID" value="NZ_JAEQBW010000001.1"/>
</dbReference>
<feature type="transmembrane region" description="Helical" evidence="1">
    <location>
        <begin position="21"/>
        <end position="37"/>
    </location>
</feature>
<keyword evidence="1" id="KW-0472">Membrane</keyword>
<keyword evidence="1" id="KW-1133">Transmembrane helix</keyword>
<feature type="transmembrane region" description="Helical" evidence="1">
    <location>
        <begin position="65"/>
        <end position="86"/>
    </location>
</feature>